<keyword evidence="2" id="KW-1185">Reference proteome</keyword>
<dbReference type="RefSeq" id="WP_125483496.1">
    <property type="nucleotide sequence ID" value="NZ_RSDW01000001.1"/>
</dbReference>
<evidence type="ECO:0000313" key="2">
    <source>
        <dbReference type="Proteomes" id="UP000269669"/>
    </source>
</evidence>
<dbReference type="OrthoDB" id="5770315at2"/>
<dbReference type="EMBL" id="RSDW01000001">
    <property type="protein sequence ID" value="RSL14660.1"/>
    <property type="molecule type" value="Genomic_DNA"/>
</dbReference>
<dbReference type="AlphaFoldDB" id="A0A3R9Q7P6"/>
<organism evidence="1 2">
    <name type="scientific">Edaphobacter aggregans</name>
    <dbReference type="NCBI Taxonomy" id="570835"/>
    <lineage>
        <taxon>Bacteria</taxon>
        <taxon>Pseudomonadati</taxon>
        <taxon>Acidobacteriota</taxon>
        <taxon>Terriglobia</taxon>
        <taxon>Terriglobales</taxon>
        <taxon>Acidobacteriaceae</taxon>
        <taxon>Edaphobacter</taxon>
    </lineage>
</organism>
<proteinExistence type="predicted"/>
<dbReference type="Proteomes" id="UP000269669">
    <property type="component" value="Unassembled WGS sequence"/>
</dbReference>
<comment type="caution">
    <text evidence="1">The sequence shown here is derived from an EMBL/GenBank/DDBJ whole genome shotgun (WGS) entry which is preliminary data.</text>
</comment>
<gene>
    <name evidence="1" type="ORF">EDE15_0118</name>
</gene>
<sequence length="129" mass="14871">MKKIRKRSASWLAKNARRGFRGYPIATVALYGPTADLATKIAVSVIPDERKPPDVLERWFSEDIDVRRDPVVGEQIQAFLRQHKARSVVVIDRVIGCPHEEGIDYPEDHSCPHCPYWAGRDRFTHERIH</sequence>
<evidence type="ECO:0000313" key="1">
    <source>
        <dbReference type="EMBL" id="RSL14660.1"/>
    </source>
</evidence>
<name>A0A3R9Q7P6_9BACT</name>
<protein>
    <submittedName>
        <fullName evidence="1">Uncharacterized protein</fullName>
    </submittedName>
</protein>
<accession>A0A3R9Q7P6</accession>
<reference evidence="1 2" key="1">
    <citation type="submission" date="2018-12" db="EMBL/GenBank/DDBJ databases">
        <title>Sequencing of bacterial isolates from soil warming experiment in Harvard Forest, Massachusetts, USA.</title>
        <authorList>
            <person name="Deangelis K."/>
        </authorList>
    </citation>
    <scope>NUCLEOTIDE SEQUENCE [LARGE SCALE GENOMIC DNA]</scope>
    <source>
        <strain evidence="1 2">EB153</strain>
    </source>
</reference>